<evidence type="ECO:0000313" key="2">
    <source>
        <dbReference type="Proteomes" id="UP001062846"/>
    </source>
</evidence>
<protein>
    <submittedName>
        <fullName evidence="1">Uncharacterized protein</fullName>
    </submittedName>
</protein>
<dbReference type="Proteomes" id="UP001062846">
    <property type="component" value="Chromosome 8"/>
</dbReference>
<sequence>MFALFKPVADNTNKRPRREPSYVRTAEINRILKYTGEPGTLRAGRGHDASVLLGYNPSYKGFIDRRLANPSTSATSTSTAPQPRNSRSNAGATIARQPGEIPISEGIPLSRVPLNLSLLLTVSSRGRSTGRACSTGHAPPPPRRNRGGSTRPSSPPRECDSSLEAVDAHRDKCPRNQEARESNALAAGGLLLPVDMQKESSSPSDQLVSTGLVSGIKVIRFFPYLKFYLLRGSLLTLSYVYYYLVYPKDGHTGPEVPRS</sequence>
<evidence type="ECO:0000313" key="1">
    <source>
        <dbReference type="EMBL" id="KAI8542914.1"/>
    </source>
</evidence>
<reference evidence="1" key="1">
    <citation type="submission" date="2022-02" db="EMBL/GenBank/DDBJ databases">
        <title>Plant Genome Project.</title>
        <authorList>
            <person name="Zhang R.-G."/>
        </authorList>
    </citation>
    <scope>NUCLEOTIDE SEQUENCE</scope>
    <source>
        <strain evidence="1">AT1</strain>
    </source>
</reference>
<gene>
    <name evidence="1" type="ORF">RHMOL_Rhmol08G0176900</name>
</gene>
<proteinExistence type="predicted"/>
<keyword evidence="2" id="KW-1185">Reference proteome</keyword>
<accession>A0ACC0MQL8</accession>
<comment type="caution">
    <text evidence="1">The sequence shown here is derived from an EMBL/GenBank/DDBJ whole genome shotgun (WGS) entry which is preliminary data.</text>
</comment>
<name>A0ACC0MQL8_RHOML</name>
<organism evidence="1 2">
    <name type="scientific">Rhododendron molle</name>
    <name type="common">Chinese azalea</name>
    <name type="synonym">Azalea mollis</name>
    <dbReference type="NCBI Taxonomy" id="49168"/>
    <lineage>
        <taxon>Eukaryota</taxon>
        <taxon>Viridiplantae</taxon>
        <taxon>Streptophyta</taxon>
        <taxon>Embryophyta</taxon>
        <taxon>Tracheophyta</taxon>
        <taxon>Spermatophyta</taxon>
        <taxon>Magnoliopsida</taxon>
        <taxon>eudicotyledons</taxon>
        <taxon>Gunneridae</taxon>
        <taxon>Pentapetalae</taxon>
        <taxon>asterids</taxon>
        <taxon>Ericales</taxon>
        <taxon>Ericaceae</taxon>
        <taxon>Ericoideae</taxon>
        <taxon>Rhodoreae</taxon>
        <taxon>Rhododendron</taxon>
    </lineage>
</organism>
<dbReference type="EMBL" id="CM046395">
    <property type="protein sequence ID" value="KAI8542914.1"/>
    <property type="molecule type" value="Genomic_DNA"/>
</dbReference>